<dbReference type="AlphaFoldDB" id="A0A382BVK9"/>
<gene>
    <name evidence="1" type="ORF">METZ01_LOCUS170679</name>
</gene>
<evidence type="ECO:0000313" key="1">
    <source>
        <dbReference type="EMBL" id="SVB17825.1"/>
    </source>
</evidence>
<reference evidence="1" key="1">
    <citation type="submission" date="2018-05" db="EMBL/GenBank/DDBJ databases">
        <authorList>
            <person name="Lanie J.A."/>
            <person name="Ng W.-L."/>
            <person name="Kazmierczak K.M."/>
            <person name="Andrzejewski T.M."/>
            <person name="Davidsen T.M."/>
            <person name="Wayne K.J."/>
            <person name="Tettelin H."/>
            <person name="Glass J.I."/>
            <person name="Rusch D."/>
            <person name="Podicherti R."/>
            <person name="Tsui H.-C.T."/>
            <person name="Winkler M.E."/>
        </authorList>
    </citation>
    <scope>NUCLEOTIDE SEQUENCE</scope>
</reference>
<organism evidence="1">
    <name type="scientific">marine metagenome</name>
    <dbReference type="NCBI Taxonomy" id="408172"/>
    <lineage>
        <taxon>unclassified sequences</taxon>
        <taxon>metagenomes</taxon>
        <taxon>ecological metagenomes</taxon>
    </lineage>
</organism>
<name>A0A382BVK9_9ZZZZ</name>
<accession>A0A382BVK9</accession>
<dbReference type="EMBL" id="UINC01031568">
    <property type="protein sequence ID" value="SVB17825.1"/>
    <property type="molecule type" value="Genomic_DNA"/>
</dbReference>
<sequence>MINKQALIRHTDFVGSNLQEQIKNG</sequence>
<proteinExistence type="predicted"/>
<protein>
    <submittedName>
        <fullName evidence="1">Uncharacterized protein</fullName>
    </submittedName>
</protein>